<proteinExistence type="predicted"/>
<accession>A0A6J4KU81</accession>
<organism evidence="1">
    <name type="scientific">uncultured Gemmatimonadaceae bacterium</name>
    <dbReference type="NCBI Taxonomy" id="246130"/>
    <lineage>
        <taxon>Bacteria</taxon>
        <taxon>Pseudomonadati</taxon>
        <taxon>Gemmatimonadota</taxon>
        <taxon>Gemmatimonadia</taxon>
        <taxon>Gemmatimonadales</taxon>
        <taxon>Gemmatimonadaceae</taxon>
        <taxon>environmental samples</taxon>
    </lineage>
</organism>
<name>A0A6J4KU81_9BACT</name>
<gene>
    <name evidence="1" type="ORF">AVDCRST_MAG40-1215</name>
</gene>
<reference evidence="1" key="1">
    <citation type="submission" date="2020-02" db="EMBL/GenBank/DDBJ databases">
        <authorList>
            <person name="Meier V. D."/>
        </authorList>
    </citation>
    <scope>NUCLEOTIDE SEQUENCE</scope>
    <source>
        <strain evidence="1">AVDCRST_MAG40</strain>
    </source>
</reference>
<evidence type="ECO:0000313" key="1">
    <source>
        <dbReference type="EMBL" id="CAA9315492.1"/>
    </source>
</evidence>
<protein>
    <submittedName>
        <fullName evidence="1">Transcription-repair coupling factor</fullName>
    </submittedName>
</protein>
<dbReference type="EMBL" id="CADCTX010000369">
    <property type="protein sequence ID" value="CAA9315492.1"/>
    <property type="molecule type" value="Genomic_DNA"/>
</dbReference>
<sequence>MIGGLLGIEGVIVRGNEARITFRADAVPRMKGLSAAFHDVQFQVEVRRAHPLALKLVRLGGAEMLDGLVRALRGLLG</sequence>
<dbReference type="AlphaFoldDB" id="A0A6J4KU81"/>